<gene>
    <name evidence="8" type="ORF">GCM10009720_21600</name>
</gene>
<evidence type="ECO:0000256" key="6">
    <source>
        <dbReference type="SAM" id="Phobius"/>
    </source>
</evidence>
<name>A0ABP5GAE6_9MICC</name>
<feature type="region of interest" description="Disordered" evidence="5">
    <location>
        <begin position="312"/>
        <end position="364"/>
    </location>
</feature>
<feature type="transmembrane region" description="Helical" evidence="6">
    <location>
        <begin position="403"/>
        <end position="429"/>
    </location>
</feature>
<dbReference type="EMBL" id="BAAAMN010000047">
    <property type="protein sequence ID" value="GAA2040858.1"/>
    <property type="molecule type" value="Genomic_DNA"/>
</dbReference>
<keyword evidence="6" id="KW-0472">Membrane</keyword>
<evidence type="ECO:0000259" key="7">
    <source>
        <dbReference type="PROSITE" id="PS50011"/>
    </source>
</evidence>
<protein>
    <recommendedName>
        <fullName evidence="7">Protein kinase domain-containing protein</fullName>
    </recommendedName>
</protein>
<dbReference type="SUPFAM" id="SSF56112">
    <property type="entry name" value="Protein kinase-like (PK-like)"/>
    <property type="match status" value="1"/>
</dbReference>
<keyword evidence="6" id="KW-1133">Transmembrane helix</keyword>
<reference evidence="9" key="1">
    <citation type="journal article" date="2019" name="Int. J. Syst. Evol. Microbiol.">
        <title>The Global Catalogue of Microorganisms (GCM) 10K type strain sequencing project: providing services to taxonomists for standard genome sequencing and annotation.</title>
        <authorList>
            <consortium name="The Broad Institute Genomics Platform"/>
            <consortium name="The Broad Institute Genome Sequencing Center for Infectious Disease"/>
            <person name="Wu L."/>
            <person name="Ma J."/>
        </authorList>
    </citation>
    <scope>NUCLEOTIDE SEQUENCE [LARGE SCALE GENOMIC DNA]</scope>
    <source>
        <strain evidence="9">JCM 13595</strain>
    </source>
</reference>
<feature type="domain" description="Protein kinase" evidence="7">
    <location>
        <begin position="18"/>
        <end position="281"/>
    </location>
</feature>
<proteinExistence type="predicted"/>
<dbReference type="InterPro" id="IPR008271">
    <property type="entry name" value="Ser/Thr_kinase_AS"/>
</dbReference>
<dbReference type="RefSeq" id="WP_343958497.1">
    <property type="nucleotide sequence ID" value="NZ_BAAAMN010000047.1"/>
</dbReference>
<keyword evidence="6" id="KW-0812">Transmembrane</keyword>
<evidence type="ECO:0000256" key="4">
    <source>
        <dbReference type="ARBA" id="ARBA00022840"/>
    </source>
</evidence>
<sequence length="430" mass="45908">MNTPAGPSLVGTTVDNRYGITQRLAHGGMATVYRAVDTRLDREVALKILRPNMADDPAVIEKFKAEAKNTAKINHPHVINVYDQGVTPAGDSNVAFLAMEFIEGHTLREVMRAAGDMTVDAMWKIALPVIRGVAAAHRVGLIHRDIKPENVLVSNDGDIKVADFGLARAASNHTGTGMALMGTVSYMSPELVTGEQADERSDVYALGILIFEMLTGSRPYTGDSAVAIAVQHTNSRVPAPSTVVSGVGAAVDDLVLHMTEPSPEDRPADATEVLILIQHLLDNPDAAEQMAEHNSPDEGATEAFTDIATQAYDPGVTTPYGEDLPPSERTDQPPPPPQPNVTVLPPAVTAQTEPPGETGHYQPPVARDHQAVTPQPRDFGNKKPHEPVREFSPINTTAAGIKALLIIMAAAAMVLFGRWAGSAIMSWLFG</sequence>
<dbReference type="PANTHER" id="PTHR43289">
    <property type="entry name" value="MITOGEN-ACTIVATED PROTEIN KINASE KINASE KINASE 20-RELATED"/>
    <property type="match status" value="1"/>
</dbReference>
<dbReference type="PANTHER" id="PTHR43289:SF34">
    <property type="entry name" value="SERINE_THREONINE-PROTEIN KINASE YBDM-RELATED"/>
    <property type="match status" value="1"/>
</dbReference>
<dbReference type="CDD" id="cd14014">
    <property type="entry name" value="STKc_PknB_like"/>
    <property type="match status" value="1"/>
</dbReference>
<keyword evidence="3" id="KW-0418">Kinase</keyword>
<accession>A0ABP5GAE6</accession>
<evidence type="ECO:0000313" key="8">
    <source>
        <dbReference type="EMBL" id="GAA2040858.1"/>
    </source>
</evidence>
<dbReference type="InterPro" id="IPR000719">
    <property type="entry name" value="Prot_kinase_dom"/>
</dbReference>
<feature type="region of interest" description="Disordered" evidence="5">
    <location>
        <begin position="371"/>
        <end position="390"/>
    </location>
</feature>
<feature type="compositionally biased region" description="Basic and acidic residues" evidence="5">
    <location>
        <begin position="379"/>
        <end position="389"/>
    </location>
</feature>
<comment type="caution">
    <text evidence="8">The sequence shown here is derived from an EMBL/GenBank/DDBJ whole genome shotgun (WGS) entry which is preliminary data.</text>
</comment>
<dbReference type="PROSITE" id="PS00108">
    <property type="entry name" value="PROTEIN_KINASE_ST"/>
    <property type="match status" value="1"/>
</dbReference>
<keyword evidence="2" id="KW-0547">Nucleotide-binding</keyword>
<dbReference type="Pfam" id="PF00069">
    <property type="entry name" value="Pkinase"/>
    <property type="match status" value="1"/>
</dbReference>
<evidence type="ECO:0000256" key="5">
    <source>
        <dbReference type="SAM" id="MobiDB-lite"/>
    </source>
</evidence>
<evidence type="ECO:0000256" key="2">
    <source>
        <dbReference type="ARBA" id="ARBA00022741"/>
    </source>
</evidence>
<keyword evidence="9" id="KW-1185">Reference proteome</keyword>
<dbReference type="InterPro" id="IPR011009">
    <property type="entry name" value="Kinase-like_dom_sf"/>
</dbReference>
<dbReference type="Gene3D" id="1.10.510.10">
    <property type="entry name" value="Transferase(Phosphotransferase) domain 1"/>
    <property type="match status" value="1"/>
</dbReference>
<dbReference type="SMART" id="SM00220">
    <property type="entry name" value="S_TKc"/>
    <property type="match status" value="1"/>
</dbReference>
<organism evidence="8 9">
    <name type="scientific">Yaniella flava</name>
    <dbReference type="NCBI Taxonomy" id="287930"/>
    <lineage>
        <taxon>Bacteria</taxon>
        <taxon>Bacillati</taxon>
        <taxon>Actinomycetota</taxon>
        <taxon>Actinomycetes</taxon>
        <taxon>Micrococcales</taxon>
        <taxon>Micrococcaceae</taxon>
        <taxon>Yaniella</taxon>
    </lineage>
</organism>
<dbReference type="Gene3D" id="3.30.200.20">
    <property type="entry name" value="Phosphorylase Kinase, domain 1"/>
    <property type="match status" value="1"/>
</dbReference>
<keyword evidence="4" id="KW-0067">ATP-binding</keyword>
<evidence type="ECO:0000256" key="1">
    <source>
        <dbReference type="ARBA" id="ARBA00022679"/>
    </source>
</evidence>
<dbReference type="Proteomes" id="UP001501461">
    <property type="component" value="Unassembled WGS sequence"/>
</dbReference>
<evidence type="ECO:0000313" key="9">
    <source>
        <dbReference type="Proteomes" id="UP001501461"/>
    </source>
</evidence>
<keyword evidence="1" id="KW-0808">Transferase</keyword>
<dbReference type="PROSITE" id="PS50011">
    <property type="entry name" value="PROTEIN_KINASE_DOM"/>
    <property type="match status" value="1"/>
</dbReference>
<evidence type="ECO:0000256" key="3">
    <source>
        <dbReference type="ARBA" id="ARBA00022777"/>
    </source>
</evidence>